<protein>
    <recommendedName>
        <fullName evidence="3">DUF3137 domain-containing protein</fullName>
    </recommendedName>
</protein>
<reference evidence="2" key="1">
    <citation type="submission" date="2018-05" db="EMBL/GenBank/DDBJ databases">
        <authorList>
            <person name="Lanie J.A."/>
            <person name="Ng W.-L."/>
            <person name="Kazmierczak K.M."/>
            <person name="Andrzejewski T.M."/>
            <person name="Davidsen T.M."/>
            <person name="Wayne K.J."/>
            <person name="Tettelin H."/>
            <person name="Glass J.I."/>
            <person name="Rusch D."/>
            <person name="Podicherti R."/>
            <person name="Tsui H.-C.T."/>
            <person name="Winkler M.E."/>
        </authorList>
    </citation>
    <scope>NUCLEOTIDE SEQUENCE</scope>
</reference>
<organism evidence="2">
    <name type="scientific">marine metagenome</name>
    <dbReference type="NCBI Taxonomy" id="408172"/>
    <lineage>
        <taxon>unclassified sequences</taxon>
        <taxon>metagenomes</taxon>
        <taxon>ecological metagenomes</taxon>
    </lineage>
</organism>
<feature type="transmembrane region" description="Helical" evidence="1">
    <location>
        <begin position="21"/>
        <end position="48"/>
    </location>
</feature>
<dbReference type="AlphaFoldDB" id="A0A382D6S8"/>
<evidence type="ECO:0008006" key="3">
    <source>
        <dbReference type="Google" id="ProtNLM"/>
    </source>
</evidence>
<accession>A0A382D6S8</accession>
<dbReference type="EMBL" id="UINC01037803">
    <property type="protein sequence ID" value="SVB33839.1"/>
    <property type="molecule type" value="Genomic_DNA"/>
</dbReference>
<feature type="transmembrane region" description="Helical" evidence="1">
    <location>
        <begin position="68"/>
        <end position="90"/>
    </location>
</feature>
<evidence type="ECO:0000256" key="1">
    <source>
        <dbReference type="SAM" id="Phobius"/>
    </source>
</evidence>
<sequence>MSRRKKLQRRSEEPKRQRIVVKWDIGGFLFYVLTPVAVGVYVAFRLAAYNDGALLEVGPTVQSKGYPVLFGAFAAFAVTGLLMVGINWVWRQIVGLIKGEPPTEPDESEDLGLAEEEDPWISLDTIDETQPSPEEIAAQVDRETLEYFKRQFSGEEPVRERTPRPHYPSGLSKHEIWSQVAERVGGDLMRSGGWHNHWIKYRYREWDIVLERRSSWLSEVQVTWTRMYAAFNNKQGLRFKIKYKGIVPAIETMLGAQDIETGDGYFDQIFITQGNNEGKIKELLNDEKLRKLIPRRSGMYFEIRNNEGWLGPKYPKGVDLLFFECNEIKSGPALESLFELFTTTLDRLVETGSASADATNIKR</sequence>
<keyword evidence="1" id="KW-1133">Transmembrane helix</keyword>
<gene>
    <name evidence="2" type="ORF">METZ01_LOCUS186693</name>
</gene>
<keyword evidence="1" id="KW-0812">Transmembrane</keyword>
<keyword evidence="1" id="KW-0472">Membrane</keyword>
<proteinExistence type="predicted"/>
<name>A0A382D6S8_9ZZZZ</name>
<evidence type="ECO:0000313" key="2">
    <source>
        <dbReference type="EMBL" id="SVB33839.1"/>
    </source>
</evidence>